<dbReference type="KEGG" id="aex:Astex_1424"/>
<evidence type="ECO:0000313" key="3">
    <source>
        <dbReference type="Proteomes" id="UP000001492"/>
    </source>
</evidence>
<organism evidence="2 3">
    <name type="scientific">Asticcacaulis excentricus (strain ATCC 15261 / DSM 4724 / KCTC 12464 / NCIMB 9791 / VKM B-1370 / CB 48)</name>
    <dbReference type="NCBI Taxonomy" id="573065"/>
    <lineage>
        <taxon>Bacteria</taxon>
        <taxon>Pseudomonadati</taxon>
        <taxon>Pseudomonadota</taxon>
        <taxon>Alphaproteobacteria</taxon>
        <taxon>Caulobacterales</taxon>
        <taxon>Caulobacteraceae</taxon>
        <taxon>Asticcacaulis</taxon>
    </lineage>
</organism>
<gene>
    <name evidence="2" type="ordered locus">Astex_1424</name>
</gene>
<keyword evidence="1" id="KW-1133">Transmembrane helix</keyword>
<protein>
    <recommendedName>
        <fullName evidence="4">Argininosuccinate lyase</fullName>
    </recommendedName>
</protein>
<dbReference type="HOGENOM" id="CLU_139214_0_0_5"/>
<reference evidence="3" key="1">
    <citation type="submission" date="2010-12" db="EMBL/GenBank/DDBJ databases">
        <title>Complete sequence of chromosome 1 of Asticcacaulis excentricus CB 48.</title>
        <authorList>
            <consortium name="US DOE Joint Genome Institute"/>
            <person name="Lucas S."/>
            <person name="Copeland A."/>
            <person name="Lapidus A."/>
            <person name="Cheng J.-F."/>
            <person name="Bruce D."/>
            <person name="Goodwin L."/>
            <person name="Pitluck S."/>
            <person name="Teshima H."/>
            <person name="Davenport K."/>
            <person name="Detter J.C."/>
            <person name="Han C."/>
            <person name="Tapia R."/>
            <person name="Land M."/>
            <person name="Hauser L."/>
            <person name="Jeffries C."/>
            <person name="Kyrpides N."/>
            <person name="Ivanova N."/>
            <person name="Ovchinnikova G."/>
            <person name="Brun Y.V."/>
            <person name="Woyke T."/>
        </authorList>
    </citation>
    <scope>NUCLEOTIDE SEQUENCE [LARGE SCALE GENOMIC DNA]</scope>
    <source>
        <strain evidence="3">ATCC 15261 / DSM 4724 / KCTC 12464 / NCIMB 9791 / VKM B-1370 / CB 48</strain>
    </source>
</reference>
<proteinExistence type="predicted"/>
<dbReference type="eggNOG" id="ENOG5032ST0">
    <property type="taxonomic scope" value="Bacteria"/>
</dbReference>
<dbReference type="RefSeq" id="WP_013478924.1">
    <property type="nucleotide sequence ID" value="NC_014816.1"/>
</dbReference>
<dbReference type="EMBL" id="CP002395">
    <property type="protein sequence ID" value="ADU13092.1"/>
    <property type="molecule type" value="Genomic_DNA"/>
</dbReference>
<evidence type="ECO:0008006" key="4">
    <source>
        <dbReference type="Google" id="ProtNLM"/>
    </source>
</evidence>
<accession>E8RPJ4</accession>
<evidence type="ECO:0000313" key="2">
    <source>
        <dbReference type="EMBL" id="ADU13092.1"/>
    </source>
</evidence>
<keyword evidence="1" id="KW-0812">Transmembrane</keyword>
<name>E8RPJ4_ASTEC</name>
<dbReference type="STRING" id="573065.Astex_1424"/>
<dbReference type="Proteomes" id="UP000001492">
    <property type="component" value="Chromosome 1"/>
</dbReference>
<dbReference type="AlphaFoldDB" id="E8RPJ4"/>
<evidence type="ECO:0000256" key="1">
    <source>
        <dbReference type="SAM" id="Phobius"/>
    </source>
</evidence>
<keyword evidence="3" id="KW-1185">Reference proteome</keyword>
<feature type="transmembrane region" description="Helical" evidence="1">
    <location>
        <begin position="12"/>
        <end position="34"/>
    </location>
</feature>
<sequence>MFSNIQTRRQSDIWLMAALSALVVYMLATTVALAQGKQNFTLINHTGYTISEVYVSPSKSDSWDDDVMEEDVLPNNAQVDIAFSRKEKACLWDLRVVYDDGESAEWENFNLCEVSSIAISYSRKTGETWATYE</sequence>
<keyword evidence="1" id="KW-0472">Membrane</keyword>